<evidence type="ECO:0000259" key="11">
    <source>
        <dbReference type="SMART" id="SM00829"/>
    </source>
</evidence>
<keyword evidence="3" id="KW-0276">Fatty acid metabolism</keyword>
<keyword evidence="6" id="KW-0560">Oxidoreductase</keyword>
<comment type="catalytic activity">
    <reaction evidence="10">
        <text>a 2,3-saturated acyl-[ACP] + NADP(+) = a (2E)-enoyl-[ACP] + NADPH + H(+)</text>
        <dbReference type="Rhea" id="RHEA:22564"/>
        <dbReference type="Rhea" id="RHEA-COMP:9925"/>
        <dbReference type="Rhea" id="RHEA-COMP:9926"/>
        <dbReference type="ChEBI" id="CHEBI:15378"/>
        <dbReference type="ChEBI" id="CHEBI:57783"/>
        <dbReference type="ChEBI" id="CHEBI:58349"/>
        <dbReference type="ChEBI" id="CHEBI:78784"/>
        <dbReference type="ChEBI" id="CHEBI:78785"/>
        <dbReference type="EC" id="1.3.1.104"/>
    </reaction>
</comment>
<dbReference type="InterPro" id="IPR051034">
    <property type="entry name" value="Mito_Enoyl-ACP_Reductase"/>
</dbReference>
<dbReference type="KEGG" id="cgl:Cgl3076"/>
<gene>
    <name evidence="12" type="ordered locus">Cgl3076</name>
</gene>
<dbReference type="InterPro" id="IPR013154">
    <property type="entry name" value="ADH-like_N"/>
</dbReference>
<reference evidence="13" key="1">
    <citation type="journal article" date="2003" name="Appl. Microbiol. Biotechnol.">
        <title>The Corynebacterium glutamicum genome: features and impacts on biotechnological processes.</title>
        <authorList>
            <person name="Ikeda M."/>
            <person name="Nakagawa S."/>
        </authorList>
    </citation>
    <scope>NUCLEOTIDE SEQUENCE [LARGE SCALE GENOMIC DNA]</scope>
    <source>
        <strain evidence="13">ATCC 13032 / DSM 20300 / BCRC 11384 / JCM 1318 / LMG 3730 / NCIMB 10025</strain>
    </source>
</reference>
<dbReference type="PATRIC" id="fig|196627.13.peg.3008"/>
<dbReference type="InterPro" id="IPR011032">
    <property type="entry name" value="GroES-like_sf"/>
</dbReference>
<dbReference type="Gene3D" id="3.90.180.10">
    <property type="entry name" value="Medium-chain alcohol dehydrogenases, catalytic domain"/>
    <property type="match status" value="1"/>
</dbReference>
<evidence type="ECO:0000313" key="13">
    <source>
        <dbReference type="Proteomes" id="UP000000582"/>
    </source>
</evidence>
<dbReference type="GO" id="GO:0006633">
    <property type="term" value="P:fatty acid biosynthetic process"/>
    <property type="evidence" value="ECO:0007669"/>
    <property type="project" value="UniProtKB-KW"/>
</dbReference>
<dbReference type="SUPFAM" id="SSF51735">
    <property type="entry name" value="NAD(P)-binding Rossmann-fold domains"/>
    <property type="match status" value="1"/>
</dbReference>
<dbReference type="BioCyc" id="CORYNE:G18NG-12697-MONOMER"/>
<evidence type="ECO:0000256" key="8">
    <source>
        <dbReference type="ARBA" id="ARBA00023160"/>
    </source>
</evidence>
<organism evidence="12 13">
    <name type="scientific">Corynebacterium glutamicum (strain ATCC 13032 / DSM 20300 / JCM 1318 / BCRC 11384 / CCUG 27702 / LMG 3730 / NBRC 12168 / NCIMB 10025 / NRRL B-2784 / 534)</name>
    <dbReference type="NCBI Taxonomy" id="196627"/>
    <lineage>
        <taxon>Bacteria</taxon>
        <taxon>Bacillati</taxon>
        <taxon>Actinomycetota</taxon>
        <taxon>Actinomycetes</taxon>
        <taxon>Mycobacteriales</taxon>
        <taxon>Corynebacteriaceae</taxon>
        <taxon>Corynebacterium</taxon>
    </lineage>
</organism>
<evidence type="ECO:0000256" key="10">
    <source>
        <dbReference type="ARBA" id="ARBA00048843"/>
    </source>
</evidence>
<dbReference type="CDD" id="cd08292">
    <property type="entry name" value="ETR_like_2"/>
    <property type="match status" value="1"/>
</dbReference>
<keyword evidence="4" id="KW-0521">NADP</keyword>
<keyword evidence="5" id="KW-0809">Transit peptide</keyword>
<dbReference type="InterPro" id="IPR013149">
    <property type="entry name" value="ADH-like_C"/>
</dbReference>
<evidence type="ECO:0000256" key="4">
    <source>
        <dbReference type="ARBA" id="ARBA00022857"/>
    </source>
</evidence>
<keyword evidence="13" id="KW-1185">Reference proteome</keyword>
<dbReference type="EMBL" id="BA000036">
    <property type="protein sequence ID" value="BAC00470.1"/>
    <property type="molecule type" value="Genomic_DNA"/>
</dbReference>
<evidence type="ECO:0000256" key="9">
    <source>
        <dbReference type="ARBA" id="ARBA00038963"/>
    </source>
</evidence>
<dbReference type="SUPFAM" id="SSF50129">
    <property type="entry name" value="GroES-like"/>
    <property type="match status" value="1"/>
</dbReference>
<proteinExistence type="inferred from homology"/>
<dbReference type="PANTHER" id="PTHR43981:SF2">
    <property type="entry name" value="ENOYL-[ACYL-CARRIER-PROTEIN] REDUCTASE, MITOCHONDRIAL"/>
    <property type="match status" value="1"/>
</dbReference>
<dbReference type="Pfam" id="PF08240">
    <property type="entry name" value="ADH_N"/>
    <property type="match status" value="1"/>
</dbReference>
<dbReference type="OrthoDB" id="9801186at2"/>
<dbReference type="Gene3D" id="3.40.50.720">
    <property type="entry name" value="NAD(P)-binding Rossmann-like Domain"/>
    <property type="match status" value="1"/>
</dbReference>
<evidence type="ECO:0000256" key="5">
    <source>
        <dbReference type="ARBA" id="ARBA00022946"/>
    </source>
</evidence>
<keyword evidence="2" id="KW-0444">Lipid biosynthesis</keyword>
<dbReference type="Pfam" id="PF00107">
    <property type="entry name" value="ADH_zinc_N"/>
    <property type="match status" value="1"/>
</dbReference>
<keyword evidence="7" id="KW-0443">Lipid metabolism</keyword>
<dbReference type="Proteomes" id="UP000000582">
    <property type="component" value="Chromosome"/>
</dbReference>
<evidence type="ECO:0000256" key="3">
    <source>
        <dbReference type="ARBA" id="ARBA00022832"/>
    </source>
</evidence>
<protein>
    <recommendedName>
        <fullName evidence="9">enoyl-[acyl-carrier-protein] reductase</fullName>
        <ecNumber evidence="9">1.3.1.104</ecNumber>
    </recommendedName>
</protein>
<dbReference type="SMART" id="SM00829">
    <property type="entry name" value="PKS_ER"/>
    <property type="match status" value="1"/>
</dbReference>
<dbReference type="InterPro" id="IPR036291">
    <property type="entry name" value="NAD(P)-bd_dom_sf"/>
</dbReference>
<dbReference type="STRING" id="196627.cg3405"/>
<dbReference type="InterPro" id="IPR020843">
    <property type="entry name" value="ER"/>
</dbReference>
<feature type="domain" description="Enoyl reductase (ER)" evidence="11">
    <location>
        <begin position="60"/>
        <end position="372"/>
    </location>
</feature>
<evidence type="ECO:0000256" key="2">
    <source>
        <dbReference type="ARBA" id="ARBA00022516"/>
    </source>
</evidence>
<dbReference type="GO" id="GO:0141148">
    <property type="term" value="F:enoyl-[acyl-carrier-protein] reductase (NADPH) activity"/>
    <property type="evidence" value="ECO:0007669"/>
    <property type="project" value="UniProtKB-EC"/>
</dbReference>
<keyword evidence="8" id="KW-0275">Fatty acid biosynthesis</keyword>
<evidence type="ECO:0000256" key="6">
    <source>
        <dbReference type="ARBA" id="ARBA00023002"/>
    </source>
</evidence>
<dbReference type="HOGENOM" id="CLU_026673_3_1_11"/>
<evidence type="ECO:0000256" key="7">
    <source>
        <dbReference type="ARBA" id="ARBA00023098"/>
    </source>
</evidence>
<comment type="similarity">
    <text evidence="1">Belongs to the zinc-containing alcohol dehydrogenase family. Quinone oxidoreductase subfamily.</text>
</comment>
<sequence>MPVFGHNFLRLKSCIDLQVYCSAVTGEWKKYAWCSYSEPIFYCDERNTTMRAITHNTFGDPADVLQITEKEIPTPGPGQVRIQVTLATIHNHDLWTVKGSYGFVPDLPAAAGTEAVGIVDALGEGVEGLQVGQRVASGTSFGIWAEYALVDASGLIPVPEQLSDESAAQLVAMPFSAISLLDFLDMKPGEWLIQNSANGAVGRMLAQLAESRGIHVVGLVRRDAGVQELAAQNISGVVSTETPGWEKQVEDITGGASIAVALDSVGGSSAADLVKLLGEGGTLVSFGAMGNPIMEIPSGPVIFKHITVKGFWGSKVSREMPAEKKTQLFGELIARILDGTLTLPVDSTFDAADIVSAVRASSEPGRAGKVLIRF</sequence>
<dbReference type="eggNOG" id="COG0604">
    <property type="taxonomic scope" value="Bacteria"/>
</dbReference>
<accession>Q8NL73</accession>
<dbReference type="PANTHER" id="PTHR43981">
    <property type="entry name" value="ENOYL-[ACYL-CARRIER-PROTEIN] REDUCTASE, MITOCHONDRIAL"/>
    <property type="match status" value="1"/>
</dbReference>
<evidence type="ECO:0000256" key="1">
    <source>
        <dbReference type="ARBA" id="ARBA00010371"/>
    </source>
</evidence>
<dbReference type="AlphaFoldDB" id="Q8NL73"/>
<dbReference type="EC" id="1.3.1.104" evidence="9"/>
<evidence type="ECO:0000313" key="12">
    <source>
        <dbReference type="EMBL" id="BAC00470.1"/>
    </source>
</evidence>
<name>Q8NL73_CORGL</name>